<evidence type="ECO:0000256" key="1">
    <source>
        <dbReference type="SAM" id="MobiDB-lite"/>
    </source>
</evidence>
<evidence type="ECO:0000313" key="2">
    <source>
        <dbReference type="EMBL" id="OEU12462.1"/>
    </source>
</evidence>
<organism evidence="2 3">
    <name type="scientific">Fragilariopsis cylindrus CCMP1102</name>
    <dbReference type="NCBI Taxonomy" id="635003"/>
    <lineage>
        <taxon>Eukaryota</taxon>
        <taxon>Sar</taxon>
        <taxon>Stramenopiles</taxon>
        <taxon>Ochrophyta</taxon>
        <taxon>Bacillariophyta</taxon>
        <taxon>Bacillariophyceae</taxon>
        <taxon>Bacillariophycidae</taxon>
        <taxon>Bacillariales</taxon>
        <taxon>Bacillariaceae</taxon>
        <taxon>Fragilariopsis</taxon>
    </lineage>
</organism>
<accession>A0A1E7F2R3</accession>
<name>A0A1E7F2R3_9STRA</name>
<proteinExistence type="predicted"/>
<dbReference type="KEGG" id="fcy:FRACYDRAFT_219394"/>
<gene>
    <name evidence="2" type="ORF">FRACYDRAFT_219394</name>
</gene>
<feature type="region of interest" description="Disordered" evidence="1">
    <location>
        <begin position="57"/>
        <end position="81"/>
    </location>
</feature>
<evidence type="ECO:0000313" key="3">
    <source>
        <dbReference type="Proteomes" id="UP000095751"/>
    </source>
</evidence>
<protein>
    <submittedName>
        <fullName evidence="2">Uncharacterized protein</fullName>
    </submittedName>
</protein>
<feature type="non-terminal residue" evidence="2">
    <location>
        <position position="128"/>
    </location>
</feature>
<sequence>MLLEVIATIVSNGGSSSRPLPSVIREQLLMDEDLETIRTLHHTIQRKARQRLMIGRNRNSRVNDNENENENEISGSRRDDVIIPVQVPDDTVVLQQDVTARLSVNGTALRADDDAPISSLLRHITTTT</sequence>
<keyword evidence="3" id="KW-1185">Reference proteome</keyword>
<dbReference type="Proteomes" id="UP000095751">
    <property type="component" value="Unassembled WGS sequence"/>
</dbReference>
<reference evidence="2 3" key="1">
    <citation type="submission" date="2016-09" db="EMBL/GenBank/DDBJ databases">
        <title>Extensive genetic diversity and differential bi-allelic expression allows diatom success in the polar Southern Ocean.</title>
        <authorList>
            <consortium name="DOE Joint Genome Institute"/>
            <person name="Mock T."/>
            <person name="Otillar R.P."/>
            <person name="Strauss J."/>
            <person name="Dupont C."/>
            <person name="Frickenhaus S."/>
            <person name="Maumus F."/>
            <person name="Mcmullan M."/>
            <person name="Sanges R."/>
            <person name="Schmutz J."/>
            <person name="Toseland A."/>
            <person name="Valas R."/>
            <person name="Veluchamy A."/>
            <person name="Ward B.J."/>
            <person name="Allen A."/>
            <person name="Barry K."/>
            <person name="Falciatore A."/>
            <person name="Ferrante M."/>
            <person name="Fortunato A.E."/>
            <person name="Gloeckner G."/>
            <person name="Gruber A."/>
            <person name="Hipkin R."/>
            <person name="Janech M."/>
            <person name="Kroth P."/>
            <person name="Leese F."/>
            <person name="Lindquist E."/>
            <person name="Lyon B.R."/>
            <person name="Martin J."/>
            <person name="Mayer C."/>
            <person name="Parker M."/>
            <person name="Quesneville H."/>
            <person name="Raymond J."/>
            <person name="Uhlig C."/>
            <person name="Valentin K.U."/>
            <person name="Worden A.Z."/>
            <person name="Armbrust E.V."/>
            <person name="Bowler C."/>
            <person name="Green B."/>
            <person name="Moulton V."/>
            <person name="Van Oosterhout C."/>
            <person name="Grigoriev I."/>
        </authorList>
    </citation>
    <scope>NUCLEOTIDE SEQUENCE [LARGE SCALE GENOMIC DNA]</scope>
    <source>
        <strain evidence="2 3">CCMP1102</strain>
    </source>
</reference>
<dbReference type="AlphaFoldDB" id="A0A1E7F2R3"/>
<dbReference type="InParanoid" id="A0A1E7F2R3"/>
<dbReference type="EMBL" id="KV784364">
    <property type="protein sequence ID" value="OEU12462.1"/>
    <property type="molecule type" value="Genomic_DNA"/>
</dbReference>